<evidence type="ECO:0000256" key="1">
    <source>
        <dbReference type="ARBA" id="ARBA00022857"/>
    </source>
</evidence>
<evidence type="ECO:0000256" key="2">
    <source>
        <dbReference type="ARBA" id="ARBA00023002"/>
    </source>
</evidence>
<name>A0ABV5U3R3_9PSEU</name>
<dbReference type="PANTHER" id="PTHR48106:SF18">
    <property type="entry name" value="QUINONE OXIDOREDUCTASE PIG3"/>
    <property type="match status" value="1"/>
</dbReference>
<evidence type="ECO:0000313" key="3">
    <source>
        <dbReference type="EMBL" id="MFB9686039.1"/>
    </source>
</evidence>
<dbReference type="InterPro" id="IPR036291">
    <property type="entry name" value="NAD(P)-bd_dom_sf"/>
</dbReference>
<evidence type="ECO:0000313" key="4">
    <source>
        <dbReference type="Proteomes" id="UP001589535"/>
    </source>
</evidence>
<dbReference type="RefSeq" id="WP_378194570.1">
    <property type="nucleotide sequence ID" value="NZ_JBHMBK010000012.1"/>
</dbReference>
<dbReference type="Gene3D" id="3.40.50.720">
    <property type="entry name" value="NAD(P)-binding Rossmann-like Domain"/>
    <property type="match status" value="1"/>
</dbReference>
<reference evidence="3 4" key="1">
    <citation type="submission" date="2024-09" db="EMBL/GenBank/DDBJ databases">
        <authorList>
            <person name="Sun Q."/>
            <person name="Mori K."/>
        </authorList>
    </citation>
    <scope>NUCLEOTIDE SEQUENCE [LARGE SCALE GENOMIC DNA]</scope>
    <source>
        <strain evidence="3 4">JCM 13852</strain>
    </source>
</reference>
<keyword evidence="2" id="KW-0560">Oxidoreductase</keyword>
<comment type="caution">
    <text evidence="3">The sequence shown here is derived from an EMBL/GenBank/DDBJ whole genome shotgun (WGS) entry which is preliminary data.</text>
</comment>
<protein>
    <submittedName>
        <fullName evidence="3">Zinc-binding dehydrogenase</fullName>
    </submittedName>
</protein>
<dbReference type="Proteomes" id="UP001589535">
    <property type="component" value="Unassembled WGS sequence"/>
</dbReference>
<organism evidence="3 4">
    <name type="scientific">Amycolatopsis plumensis</name>
    <dbReference type="NCBI Taxonomy" id="236508"/>
    <lineage>
        <taxon>Bacteria</taxon>
        <taxon>Bacillati</taxon>
        <taxon>Actinomycetota</taxon>
        <taxon>Actinomycetes</taxon>
        <taxon>Pseudonocardiales</taxon>
        <taxon>Pseudonocardiaceae</taxon>
        <taxon>Amycolatopsis</taxon>
    </lineage>
</organism>
<proteinExistence type="predicted"/>
<sequence>MQLAKRAGVKVIGTASPRHHQTVRDLGAIPIDYRDPAIYQRIRELAPDGVDTVFDHVGGAALKQSWALLRRGGTLVSYGSAATKDEAGNSRLPVLKSVARLLAWNYPPNGRSAYFYNFWAGKRRPAAFRARLTEDLTQVLRLVDEGVLVPQIAAEFPLSEVGSALTLAESRTVAGKVVVVP</sequence>
<keyword evidence="4" id="KW-1185">Reference proteome</keyword>
<accession>A0ABV5U3R3</accession>
<dbReference type="Gene3D" id="3.90.180.10">
    <property type="entry name" value="Medium-chain alcohol dehydrogenases, catalytic domain"/>
    <property type="match status" value="1"/>
</dbReference>
<gene>
    <name evidence="3" type="ORF">ACFFTO_17730</name>
</gene>
<dbReference type="SUPFAM" id="SSF51735">
    <property type="entry name" value="NAD(P)-binding Rossmann-fold domains"/>
    <property type="match status" value="1"/>
</dbReference>
<keyword evidence="1" id="KW-0521">NADP</keyword>
<dbReference type="PANTHER" id="PTHR48106">
    <property type="entry name" value="QUINONE OXIDOREDUCTASE PIG3-RELATED"/>
    <property type="match status" value="1"/>
</dbReference>
<dbReference type="EMBL" id="JBHMBK010000012">
    <property type="protein sequence ID" value="MFB9686039.1"/>
    <property type="molecule type" value="Genomic_DNA"/>
</dbReference>
<dbReference type="Pfam" id="PF13602">
    <property type="entry name" value="ADH_zinc_N_2"/>
    <property type="match status" value="1"/>
</dbReference>